<keyword evidence="3" id="KW-1185">Reference proteome</keyword>
<sequence length="186" mass="21171">MRPSEKHIAVFRRPVPFFHAESRRRRIAERHARFFSRRQGVSQSGARVPKTCGTRKVFGRGLPHGARIFRFQTASSCRCTAKTACVAVPHTLRRGGMTGGIRTEGRVRRLIGTPCQLRSGRFLFIRHNRRGRLKTCKTSFQTASLFFRRLMPALAAHSPARHPRRRRRSSFPSAGRGIRGRGGRRG</sequence>
<evidence type="ECO:0000313" key="2">
    <source>
        <dbReference type="EMBL" id="STR00439.1"/>
    </source>
</evidence>
<organism evidence="2 3">
    <name type="scientific">Kingella potus</name>
    <dbReference type="NCBI Taxonomy" id="265175"/>
    <lineage>
        <taxon>Bacteria</taxon>
        <taxon>Pseudomonadati</taxon>
        <taxon>Pseudomonadota</taxon>
        <taxon>Betaproteobacteria</taxon>
        <taxon>Neisseriales</taxon>
        <taxon>Neisseriaceae</taxon>
        <taxon>Kingella</taxon>
    </lineage>
</organism>
<evidence type="ECO:0000313" key="3">
    <source>
        <dbReference type="Proteomes" id="UP000254293"/>
    </source>
</evidence>
<dbReference type="EMBL" id="UGJJ01000001">
    <property type="protein sequence ID" value="STR00439.1"/>
    <property type="molecule type" value="Genomic_DNA"/>
</dbReference>
<name>A0A377R026_9NEIS</name>
<feature type="region of interest" description="Disordered" evidence="1">
    <location>
        <begin position="156"/>
        <end position="186"/>
    </location>
</feature>
<evidence type="ECO:0000256" key="1">
    <source>
        <dbReference type="SAM" id="MobiDB-lite"/>
    </source>
</evidence>
<gene>
    <name evidence="2" type="ORF">NCTC13336_00647</name>
</gene>
<proteinExistence type="predicted"/>
<protein>
    <submittedName>
        <fullName evidence="2">Uncharacterized protein</fullName>
    </submittedName>
</protein>
<dbReference type="AlphaFoldDB" id="A0A377R026"/>
<reference evidence="2 3" key="1">
    <citation type="submission" date="2018-06" db="EMBL/GenBank/DDBJ databases">
        <authorList>
            <consortium name="Pathogen Informatics"/>
            <person name="Doyle S."/>
        </authorList>
    </citation>
    <scope>NUCLEOTIDE SEQUENCE [LARGE SCALE GENOMIC DNA]</scope>
    <source>
        <strain evidence="2 3">NCTC13336</strain>
    </source>
</reference>
<dbReference type="Proteomes" id="UP000254293">
    <property type="component" value="Unassembled WGS sequence"/>
</dbReference>
<accession>A0A377R026</accession>
<feature type="compositionally biased region" description="Basic residues" evidence="1">
    <location>
        <begin position="159"/>
        <end position="169"/>
    </location>
</feature>